<reference evidence="7 8" key="1">
    <citation type="submission" date="2017-04" db="EMBL/GenBank/DDBJ databases">
        <authorList>
            <person name="Afonso C.L."/>
            <person name="Miller P.J."/>
            <person name="Scott M.A."/>
            <person name="Spackman E."/>
            <person name="Goraichik I."/>
            <person name="Dimitrov K.M."/>
            <person name="Suarez D.L."/>
            <person name="Swayne D.E."/>
        </authorList>
    </citation>
    <scope>NUCLEOTIDE SEQUENCE [LARGE SCALE GENOMIC DNA]</scope>
    <source>
        <strain evidence="7 8">A2P</strain>
    </source>
</reference>
<dbReference type="Pfam" id="PF02653">
    <property type="entry name" value="BPD_transp_2"/>
    <property type="match status" value="1"/>
</dbReference>
<protein>
    <submittedName>
        <fullName evidence="7">Nucleoside ABC transporter membrane protein</fullName>
    </submittedName>
</protein>
<dbReference type="CDD" id="cd06580">
    <property type="entry name" value="TM_PBP1_transp_TpRbsC_like"/>
    <property type="match status" value="1"/>
</dbReference>
<evidence type="ECO:0000256" key="1">
    <source>
        <dbReference type="ARBA" id="ARBA00004651"/>
    </source>
</evidence>
<evidence type="ECO:0000256" key="2">
    <source>
        <dbReference type="ARBA" id="ARBA00022475"/>
    </source>
</evidence>
<feature type="transmembrane region" description="Helical" evidence="6">
    <location>
        <begin position="270"/>
        <end position="292"/>
    </location>
</feature>
<name>A0A1X7H7N6_9PROT</name>
<dbReference type="RefSeq" id="WP_085089922.1">
    <property type="nucleotide sequence ID" value="NZ_FXAK01000007.1"/>
</dbReference>
<feature type="transmembrane region" description="Helical" evidence="6">
    <location>
        <begin position="246"/>
        <end position="264"/>
    </location>
</feature>
<feature type="transmembrane region" description="Helical" evidence="6">
    <location>
        <begin position="299"/>
        <end position="319"/>
    </location>
</feature>
<dbReference type="OrthoDB" id="9809785at2"/>
<feature type="transmembrane region" description="Helical" evidence="6">
    <location>
        <begin position="94"/>
        <end position="110"/>
    </location>
</feature>
<evidence type="ECO:0000313" key="7">
    <source>
        <dbReference type="EMBL" id="SMF80763.1"/>
    </source>
</evidence>
<feature type="transmembrane region" description="Helical" evidence="6">
    <location>
        <begin position="199"/>
        <end position="217"/>
    </location>
</feature>
<feature type="transmembrane region" description="Helical" evidence="6">
    <location>
        <begin position="325"/>
        <end position="345"/>
    </location>
</feature>
<dbReference type="PANTHER" id="PTHR47089:SF1">
    <property type="entry name" value="GUANOSINE ABC TRANSPORTER PERMEASE PROTEIN NUPP"/>
    <property type="match status" value="1"/>
</dbReference>
<evidence type="ECO:0000256" key="6">
    <source>
        <dbReference type="SAM" id="Phobius"/>
    </source>
</evidence>
<dbReference type="EMBL" id="FXAK01000007">
    <property type="protein sequence ID" value="SMF80763.1"/>
    <property type="molecule type" value="Genomic_DNA"/>
</dbReference>
<feature type="transmembrane region" description="Helical" evidence="6">
    <location>
        <begin position="61"/>
        <end position="82"/>
    </location>
</feature>
<dbReference type="AlphaFoldDB" id="A0A1X7H7N6"/>
<proteinExistence type="predicted"/>
<dbReference type="InterPro" id="IPR001851">
    <property type="entry name" value="ABC_transp_permease"/>
</dbReference>
<evidence type="ECO:0000256" key="3">
    <source>
        <dbReference type="ARBA" id="ARBA00022692"/>
    </source>
</evidence>
<accession>A0A1X7H7N6</accession>
<feature type="transmembrane region" description="Helical" evidence="6">
    <location>
        <begin position="116"/>
        <end position="139"/>
    </location>
</feature>
<keyword evidence="3 6" id="KW-0812">Transmembrane</keyword>
<gene>
    <name evidence="7" type="ORF">SAMN02982917_5107</name>
</gene>
<sequence>MSFIRLEPRGQASKTMVYVTPLLAVALTLLSGFILFMAMGFDPLKALYAFFVAPLTSVRGLGELVVKATPLVLCAVGLAIGFRANVWNIGAEGQLTLGAITGGGLALAFYGEGGWWLLPLMVIGGAIGGAAWAAVPAYLRLRFNASEILTSLMLNYVALLLLNYLVHGPYRDPDGFAFPESRLFEADATLPILWAGTRVHLGALFALLAVAGGWLLIARTFIGFQIKVIGLTPAAAGYAGFDQKRIVWLTLLLSGALAGIAGMGEIAGPIGQITASISPGYGYTAIIVAFLGRLHPVGILLAALLMALSFIGGEAAQIAMGLPKAITGVFQGMLLFFLLASDVLIRYRVRFGARRAVA</sequence>
<organism evidence="7 8">
    <name type="scientific">Azospirillum oryzae</name>
    <dbReference type="NCBI Taxonomy" id="286727"/>
    <lineage>
        <taxon>Bacteria</taxon>
        <taxon>Pseudomonadati</taxon>
        <taxon>Pseudomonadota</taxon>
        <taxon>Alphaproteobacteria</taxon>
        <taxon>Rhodospirillales</taxon>
        <taxon>Azospirillaceae</taxon>
        <taxon>Azospirillum</taxon>
    </lineage>
</organism>
<comment type="subcellular location">
    <subcellularLocation>
        <location evidence="1">Cell membrane</location>
        <topology evidence="1">Multi-pass membrane protein</topology>
    </subcellularLocation>
</comment>
<keyword evidence="2" id="KW-1003">Cell membrane</keyword>
<evidence type="ECO:0000256" key="4">
    <source>
        <dbReference type="ARBA" id="ARBA00022989"/>
    </source>
</evidence>
<dbReference type="GO" id="GO:0005886">
    <property type="term" value="C:plasma membrane"/>
    <property type="evidence" value="ECO:0007669"/>
    <property type="project" value="UniProtKB-SubCell"/>
</dbReference>
<evidence type="ECO:0000313" key="8">
    <source>
        <dbReference type="Proteomes" id="UP000192936"/>
    </source>
</evidence>
<dbReference type="GO" id="GO:0022857">
    <property type="term" value="F:transmembrane transporter activity"/>
    <property type="evidence" value="ECO:0007669"/>
    <property type="project" value="InterPro"/>
</dbReference>
<keyword evidence="5 6" id="KW-0472">Membrane</keyword>
<dbReference type="STRING" id="286727.SAMN02982917_5107"/>
<feature type="transmembrane region" description="Helical" evidence="6">
    <location>
        <begin position="21"/>
        <end position="41"/>
    </location>
</feature>
<dbReference type="Proteomes" id="UP000192936">
    <property type="component" value="Unassembled WGS sequence"/>
</dbReference>
<evidence type="ECO:0000256" key="5">
    <source>
        <dbReference type="ARBA" id="ARBA00023136"/>
    </source>
</evidence>
<keyword evidence="4 6" id="KW-1133">Transmembrane helix</keyword>
<feature type="transmembrane region" description="Helical" evidence="6">
    <location>
        <begin position="148"/>
        <end position="166"/>
    </location>
</feature>
<dbReference type="PANTHER" id="PTHR47089">
    <property type="entry name" value="ABC TRANSPORTER, PERMEASE PROTEIN"/>
    <property type="match status" value="1"/>
</dbReference>